<proteinExistence type="predicted"/>
<keyword evidence="1" id="KW-0472">Membrane</keyword>
<name>A0A8S5LKB1_9CAUD</name>
<evidence type="ECO:0000256" key="1">
    <source>
        <dbReference type="SAM" id="Phobius"/>
    </source>
</evidence>
<feature type="transmembrane region" description="Helical" evidence="1">
    <location>
        <begin position="6"/>
        <end position="26"/>
    </location>
</feature>
<sequence>MIEILILVILWALTCILSCIVGAIISKKLEYKPKARERPEITEAQQRKAERARAEWHNMLTYDGNEQPDIGTDRP</sequence>
<organism evidence="2">
    <name type="scientific">Siphoviridae sp. ctomJ2</name>
    <dbReference type="NCBI Taxonomy" id="2827593"/>
    <lineage>
        <taxon>Viruses</taxon>
        <taxon>Duplodnaviria</taxon>
        <taxon>Heunggongvirae</taxon>
        <taxon>Uroviricota</taxon>
        <taxon>Caudoviricetes</taxon>
    </lineage>
</organism>
<reference evidence="2" key="1">
    <citation type="journal article" date="2021" name="Proc. Natl. Acad. Sci. U.S.A.">
        <title>A Catalog of Tens of Thousands of Viruses from Human Metagenomes Reveals Hidden Associations with Chronic Diseases.</title>
        <authorList>
            <person name="Tisza M.J."/>
            <person name="Buck C.B."/>
        </authorList>
    </citation>
    <scope>NUCLEOTIDE SEQUENCE</scope>
    <source>
        <strain evidence="2">CtomJ2</strain>
    </source>
</reference>
<dbReference type="EMBL" id="BK015864">
    <property type="protein sequence ID" value="DAD70377.1"/>
    <property type="molecule type" value="Genomic_DNA"/>
</dbReference>
<protein>
    <submittedName>
        <fullName evidence="2">Uncharacterized protein</fullName>
    </submittedName>
</protein>
<evidence type="ECO:0000313" key="2">
    <source>
        <dbReference type="EMBL" id="DAD70377.1"/>
    </source>
</evidence>
<keyword evidence="1" id="KW-1133">Transmembrane helix</keyword>
<keyword evidence="1" id="KW-0812">Transmembrane</keyword>
<accession>A0A8S5LKB1</accession>